<keyword evidence="2" id="KW-0479">Metal-binding</keyword>
<dbReference type="EMBL" id="JAOZYC010000024">
    <property type="protein sequence ID" value="MEB8336941.1"/>
    <property type="molecule type" value="Genomic_DNA"/>
</dbReference>
<evidence type="ECO:0000313" key="5">
    <source>
        <dbReference type="EMBL" id="MEB8336941.1"/>
    </source>
</evidence>
<dbReference type="SUPFAM" id="SSF51621">
    <property type="entry name" value="Phosphoenolpyruvate/pyruvate domain"/>
    <property type="match status" value="1"/>
</dbReference>
<dbReference type="PANTHER" id="PTHR30502">
    <property type="entry name" value="2-KETO-3-DEOXY-L-RHAMNONATE ALDOLASE"/>
    <property type="match status" value="1"/>
</dbReference>
<dbReference type="GO" id="GO:0016829">
    <property type="term" value="F:lyase activity"/>
    <property type="evidence" value="ECO:0007669"/>
    <property type="project" value="UniProtKB-KW"/>
</dbReference>
<dbReference type="InterPro" id="IPR050251">
    <property type="entry name" value="HpcH-HpaI_aldolase"/>
</dbReference>
<protein>
    <submittedName>
        <fullName evidence="5">Aldolase/citrate lyase family protein</fullName>
    </submittedName>
</protein>
<gene>
    <name evidence="5" type="ORF">OKJ99_05350</name>
</gene>
<dbReference type="Gene3D" id="3.20.20.60">
    <property type="entry name" value="Phosphoenolpyruvate-binding domains"/>
    <property type="match status" value="1"/>
</dbReference>
<organism evidence="5 6">
    <name type="scientific">Streptomyces endophyticus</name>
    <dbReference type="NCBI Taxonomy" id="714166"/>
    <lineage>
        <taxon>Bacteria</taxon>
        <taxon>Bacillati</taxon>
        <taxon>Actinomycetota</taxon>
        <taxon>Actinomycetes</taxon>
        <taxon>Kitasatosporales</taxon>
        <taxon>Streptomycetaceae</taxon>
        <taxon>Streptomyces</taxon>
    </lineage>
</organism>
<dbReference type="Proteomes" id="UP001354931">
    <property type="component" value="Unassembled WGS sequence"/>
</dbReference>
<evidence type="ECO:0000256" key="3">
    <source>
        <dbReference type="ARBA" id="ARBA00023239"/>
    </source>
</evidence>
<name>A0ABU6EYW5_9ACTN</name>
<proteinExistence type="inferred from homology"/>
<evidence type="ECO:0000256" key="2">
    <source>
        <dbReference type="ARBA" id="ARBA00022723"/>
    </source>
</evidence>
<comment type="similarity">
    <text evidence="1">Belongs to the HpcH/HpaI aldolase family.</text>
</comment>
<dbReference type="InterPro" id="IPR040442">
    <property type="entry name" value="Pyrv_kinase-like_dom_sf"/>
</dbReference>
<comment type="caution">
    <text evidence="5">The sequence shown here is derived from an EMBL/GenBank/DDBJ whole genome shotgun (WGS) entry which is preliminary data.</text>
</comment>
<evidence type="ECO:0000313" key="6">
    <source>
        <dbReference type="Proteomes" id="UP001354931"/>
    </source>
</evidence>
<dbReference type="Pfam" id="PF03328">
    <property type="entry name" value="HpcH_HpaI"/>
    <property type="match status" value="1"/>
</dbReference>
<dbReference type="InterPro" id="IPR005000">
    <property type="entry name" value="Aldolase/citrate-lyase_domain"/>
</dbReference>
<accession>A0ABU6EYW5</accession>
<dbReference type="InterPro" id="IPR015813">
    <property type="entry name" value="Pyrv/PenolPyrv_kinase-like_dom"/>
</dbReference>
<evidence type="ECO:0000259" key="4">
    <source>
        <dbReference type="Pfam" id="PF03328"/>
    </source>
</evidence>
<evidence type="ECO:0000256" key="1">
    <source>
        <dbReference type="ARBA" id="ARBA00005568"/>
    </source>
</evidence>
<reference evidence="5 6" key="1">
    <citation type="submission" date="2022-10" db="EMBL/GenBank/DDBJ databases">
        <authorList>
            <person name="Xie J."/>
            <person name="Shen N."/>
        </authorList>
    </citation>
    <scope>NUCLEOTIDE SEQUENCE [LARGE SCALE GENOMIC DNA]</scope>
    <source>
        <strain evidence="5 6">YIM65594</strain>
    </source>
</reference>
<sequence>MTGSPLNRSSLNRSPLDHGRLRARLASGEDTLGTFVGAASPVTAEVCAAAGADWLLLDLEHGAGGEEQVRDAVPAAAAYGVPVVVRVESAARIRVGRVLDLGAAGIMLPRLDSADEVRESLRHLRYPPAGDRGVATYNRACRFGLDAGALDREGEILGVVQIESARALAEVEEIAAIDGVDVLFVGPRDLSHDLGVPGDLTAPVYREALERVRKAAASHGKACGLLVSDGAAAAAQRAEGWTFLAIGSDSTLLAAALSKALTEARRHDDEETTS</sequence>
<keyword evidence="6" id="KW-1185">Reference proteome</keyword>
<keyword evidence="3 5" id="KW-0456">Lyase</keyword>
<dbReference type="RefSeq" id="WP_326014573.1">
    <property type="nucleotide sequence ID" value="NZ_JAOZYC010000024.1"/>
</dbReference>
<dbReference type="PANTHER" id="PTHR30502:SF0">
    <property type="entry name" value="PHOSPHOENOLPYRUVATE CARBOXYLASE FAMILY PROTEIN"/>
    <property type="match status" value="1"/>
</dbReference>
<feature type="domain" description="HpcH/HpaI aldolase/citrate lyase" evidence="4">
    <location>
        <begin position="33"/>
        <end position="254"/>
    </location>
</feature>